<protein>
    <submittedName>
        <fullName evidence="4">HAD family hydrolase</fullName>
    </submittedName>
</protein>
<gene>
    <name evidence="4" type="ORF">E3N84_09775</name>
</gene>
<dbReference type="GO" id="GO:0044281">
    <property type="term" value="P:small molecule metabolic process"/>
    <property type="evidence" value="ECO:0007669"/>
    <property type="project" value="UniProtKB-ARBA"/>
</dbReference>
<dbReference type="SFLD" id="SFLDS00003">
    <property type="entry name" value="Haloacid_Dehalogenase"/>
    <property type="match status" value="1"/>
</dbReference>
<dbReference type="SUPFAM" id="SSF56784">
    <property type="entry name" value="HAD-like"/>
    <property type="match status" value="1"/>
</dbReference>
<evidence type="ECO:0000256" key="1">
    <source>
        <dbReference type="ARBA" id="ARBA00001946"/>
    </source>
</evidence>
<evidence type="ECO:0000256" key="3">
    <source>
        <dbReference type="ARBA" id="ARBA00022842"/>
    </source>
</evidence>
<dbReference type="AlphaFoldDB" id="A0A4V3I9U8"/>
<dbReference type="Pfam" id="PF00702">
    <property type="entry name" value="Hydrolase"/>
    <property type="match status" value="1"/>
</dbReference>
<reference evidence="4 5" key="1">
    <citation type="submission" date="2019-03" db="EMBL/GenBank/DDBJ databases">
        <title>Genomics of glacier-inhabiting Cryobacterium strains.</title>
        <authorList>
            <person name="Liu Q."/>
            <person name="Xin Y.-H."/>
        </authorList>
    </citation>
    <scope>NUCLEOTIDE SEQUENCE [LARGE SCALE GENOMIC DNA]</scope>
    <source>
        <strain evidence="4 5">CGMCC 1.10440</strain>
    </source>
</reference>
<dbReference type="PANTHER" id="PTHR46470:SF4">
    <property type="entry name" value="5-AMINO-6-(5-PHOSPHO-D-RIBITYLAMINO)URACIL PHOSPHATASE YIGB"/>
    <property type="match status" value="1"/>
</dbReference>
<dbReference type="InterPro" id="IPR051400">
    <property type="entry name" value="HAD-like_hydrolase"/>
</dbReference>
<dbReference type="SFLD" id="SFLDG01129">
    <property type="entry name" value="C1.5:_HAD__Beta-PGM__Phosphata"/>
    <property type="match status" value="1"/>
</dbReference>
<evidence type="ECO:0000313" key="4">
    <source>
        <dbReference type="EMBL" id="TFB80858.1"/>
    </source>
</evidence>
<dbReference type="InterPro" id="IPR023214">
    <property type="entry name" value="HAD_sf"/>
</dbReference>
<evidence type="ECO:0000256" key="2">
    <source>
        <dbReference type="ARBA" id="ARBA00022801"/>
    </source>
</evidence>
<proteinExistence type="predicted"/>
<dbReference type="EMBL" id="SOFI01000003">
    <property type="protein sequence ID" value="TFB80858.1"/>
    <property type="molecule type" value="Genomic_DNA"/>
</dbReference>
<dbReference type="Gene3D" id="3.40.50.1000">
    <property type="entry name" value="HAD superfamily/HAD-like"/>
    <property type="match status" value="1"/>
</dbReference>
<keyword evidence="2 4" id="KW-0378">Hydrolase</keyword>
<accession>A0A4V3I9U8</accession>
<keyword evidence="5" id="KW-1185">Reference proteome</keyword>
<sequence length="259" mass="27787">MSRPAQKGATPAAAPSFSLVLFDLDDTLFAHTEAVGLGVKAHRSALGGAFADADETAELARWHALEEEHYHRYLAGDIDFLEQRRARVRGFVAPYGIELDDVAADGWYGDYYLEYERAWALYDDTLPCLDALNEALPGVRFGVVTNGELDYQSLKVTAVGLDRLFEHLIASGELDFAKPDARIFEHACSVFGVEPGSAAYVGDRLHTDAIGAANAGLTGVWLDRAGTASAEDLAAATASGVAVIRTLTELPQLLSGRTA</sequence>
<dbReference type="OrthoDB" id="9810501at2"/>
<comment type="caution">
    <text evidence="4">The sequence shown here is derived from an EMBL/GenBank/DDBJ whole genome shotgun (WGS) entry which is preliminary data.</text>
</comment>
<dbReference type="PANTHER" id="PTHR46470">
    <property type="entry name" value="N-ACYLNEURAMINATE-9-PHOSPHATASE"/>
    <property type="match status" value="1"/>
</dbReference>
<dbReference type="InterPro" id="IPR006439">
    <property type="entry name" value="HAD-SF_hydro_IA"/>
</dbReference>
<comment type="cofactor">
    <cofactor evidence="1">
        <name>Mg(2+)</name>
        <dbReference type="ChEBI" id="CHEBI:18420"/>
    </cofactor>
</comment>
<dbReference type="GO" id="GO:0016787">
    <property type="term" value="F:hydrolase activity"/>
    <property type="evidence" value="ECO:0007669"/>
    <property type="project" value="UniProtKB-KW"/>
</dbReference>
<keyword evidence="3" id="KW-0460">Magnesium</keyword>
<dbReference type="InterPro" id="IPR036412">
    <property type="entry name" value="HAD-like_sf"/>
</dbReference>
<evidence type="ECO:0000313" key="5">
    <source>
        <dbReference type="Proteomes" id="UP000298488"/>
    </source>
</evidence>
<dbReference type="Proteomes" id="UP000298488">
    <property type="component" value="Unassembled WGS sequence"/>
</dbReference>
<dbReference type="PRINTS" id="PR00413">
    <property type="entry name" value="HADHALOGNASE"/>
</dbReference>
<dbReference type="Gene3D" id="1.20.120.1600">
    <property type="match status" value="1"/>
</dbReference>
<name>A0A4V3I9U8_9MICO</name>
<dbReference type="NCBIfam" id="TIGR01549">
    <property type="entry name" value="HAD-SF-IA-v1"/>
    <property type="match status" value="1"/>
</dbReference>
<organism evidence="4 5">
    <name type="scientific">Terrimesophilobacter mesophilus</name>
    <dbReference type="NCBI Taxonomy" id="433647"/>
    <lineage>
        <taxon>Bacteria</taxon>
        <taxon>Bacillati</taxon>
        <taxon>Actinomycetota</taxon>
        <taxon>Actinomycetes</taxon>
        <taxon>Micrococcales</taxon>
        <taxon>Microbacteriaceae</taxon>
        <taxon>Terrimesophilobacter</taxon>
    </lineage>
</organism>